<name>A0A4U5JC83_9EURY</name>
<accession>A0A4U5JC83</accession>
<gene>
    <name evidence="1" type="ORF">DM868_04855</name>
</gene>
<dbReference type="RefSeq" id="WP_137275739.1">
    <property type="nucleotide sequence ID" value="NZ_QKNX01000002.1"/>
</dbReference>
<sequence length="632" mass="70275">MSTVDQSADGIANTRSLTTEQARRRLTNCLQRALSDESDTLIDAPTSLGKTHIVASTPWSNYSEITGGQPVIHLHGTKETRRKAAEMSRHAGVSYVELESGLDVCPTANGTFDTELSTVDGKSASKWLMNVVNRGGYEFHEAHRMLRSRLGKLPCENDGGCPSSRRWDDILDDEGEQRYDVIHATYDFAYVEQFVEDANIVFDEQPVFNEEVKNKAEFLKNSVNEVLSQSDDHLSWVNLVDAVLDQDEGLLGNYQKFLAHTSTGHRPSGLGYIHSRVQDIAGAVARAERVLDGKRYFGRTGDTLVVLGEQGSLRQVHQPPNLSDVRCVIGLDAHPSLLLWRLNTVDDLQLEAVLTSDERTRWRKERRGLHLVQVGRHARPYTRGWRGKHPAEKARAIIAELKRHYGSTFRTSISSKAIEGDVRRMLSGVGVRGLETMHFGDLKSRNDFEDERVGLVVGCNDPGDDRILDLLAFCELNALPKLDENGERDYGREFVGPNADAAAEFLASVRENNLAQAVGRYARNPQDEDFEAMVYVWSSALPDSLTDSIVSGVISRVTDLKDEIEQYVRREGTVTKKQVAEAVDTGDSYAYEVLQELAEQGIVTVSKGTGYYGADEYQYVSGTLSPSVELGF</sequence>
<dbReference type="AlphaFoldDB" id="A0A4U5JC83"/>
<proteinExistence type="predicted"/>
<dbReference type="OrthoDB" id="242746at2157"/>
<evidence type="ECO:0000313" key="1">
    <source>
        <dbReference type="EMBL" id="TKR25836.1"/>
    </source>
</evidence>
<reference evidence="1 2" key="1">
    <citation type="submission" date="2019-04" db="EMBL/GenBank/DDBJ databases">
        <title>Natronomonas sp. F20-122 a newhaloarchaeon isolated from a saline saltern of Isla Bacuta, Huelva, Spain.</title>
        <authorList>
            <person name="Duran-Viseras A."/>
            <person name="Sanchez-Porro C."/>
            <person name="Ventosa A."/>
        </authorList>
    </citation>
    <scope>NUCLEOTIDE SEQUENCE [LARGE SCALE GENOMIC DNA]</scope>
    <source>
        <strain evidence="1 2">F20-122</strain>
    </source>
</reference>
<comment type="caution">
    <text evidence="1">The sequence shown here is derived from an EMBL/GenBank/DDBJ whole genome shotgun (WGS) entry which is preliminary data.</text>
</comment>
<keyword evidence="2" id="KW-1185">Reference proteome</keyword>
<dbReference type="EMBL" id="QKNX01000002">
    <property type="protein sequence ID" value="TKR25836.1"/>
    <property type="molecule type" value="Genomic_DNA"/>
</dbReference>
<dbReference type="Proteomes" id="UP000308037">
    <property type="component" value="Unassembled WGS sequence"/>
</dbReference>
<protein>
    <submittedName>
        <fullName evidence="1">Rrf2 family transcriptional regulator</fullName>
    </submittedName>
</protein>
<organism evidence="1 2">
    <name type="scientific">Natronomonas salsuginis</name>
    <dbReference type="NCBI Taxonomy" id="2217661"/>
    <lineage>
        <taxon>Archaea</taxon>
        <taxon>Methanobacteriati</taxon>
        <taxon>Methanobacteriota</taxon>
        <taxon>Stenosarchaea group</taxon>
        <taxon>Halobacteria</taxon>
        <taxon>Halobacteriales</taxon>
        <taxon>Natronomonadaceae</taxon>
        <taxon>Natronomonas</taxon>
    </lineage>
</organism>
<evidence type="ECO:0000313" key="2">
    <source>
        <dbReference type="Proteomes" id="UP000308037"/>
    </source>
</evidence>